<evidence type="ECO:0000313" key="2">
    <source>
        <dbReference type="EMBL" id="OAH45088.1"/>
    </source>
</evidence>
<accession>A0AAP7FJ48</accession>
<dbReference type="EMBL" id="LSTU01000062">
    <property type="protein sequence ID" value="OAH45088.1"/>
    <property type="molecule type" value="Genomic_DNA"/>
</dbReference>
<keyword evidence="1" id="KW-0812">Transmembrane</keyword>
<gene>
    <name evidence="2" type="ORF">AYJ70_29355</name>
</gene>
<organism evidence="2 3">
    <name type="scientific">Pseudomonas monteilii</name>
    <dbReference type="NCBI Taxonomy" id="76759"/>
    <lineage>
        <taxon>Bacteria</taxon>
        <taxon>Pseudomonadati</taxon>
        <taxon>Pseudomonadota</taxon>
        <taxon>Gammaproteobacteria</taxon>
        <taxon>Pseudomonadales</taxon>
        <taxon>Pseudomonadaceae</taxon>
        <taxon>Pseudomonas</taxon>
    </lineage>
</organism>
<keyword evidence="1" id="KW-1133">Transmembrane helix</keyword>
<name>A0AAP7FJ48_9PSED</name>
<feature type="transmembrane region" description="Helical" evidence="1">
    <location>
        <begin position="29"/>
        <end position="50"/>
    </location>
</feature>
<evidence type="ECO:0000256" key="1">
    <source>
        <dbReference type="SAM" id="Phobius"/>
    </source>
</evidence>
<comment type="caution">
    <text evidence="2">The sequence shown here is derived from an EMBL/GenBank/DDBJ whole genome shotgun (WGS) entry which is preliminary data.</text>
</comment>
<protein>
    <submittedName>
        <fullName evidence="2">Uncharacterized protein</fullName>
    </submittedName>
</protein>
<dbReference type="Proteomes" id="UP000077242">
    <property type="component" value="Unassembled WGS sequence"/>
</dbReference>
<proteinExistence type="predicted"/>
<keyword evidence="1" id="KW-0472">Membrane</keyword>
<reference evidence="3" key="1">
    <citation type="submission" date="2016-02" db="EMBL/GenBank/DDBJ databases">
        <title>Dietzia cinnamea strain CD11_5 genome sequencing and assembly.</title>
        <authorList>
            <person name="Kaur G."/>
            <person name="Nair G.R."/>
            <person name="Mayilraj S."/>
        </authorList>
    </citation>
    <scope>NUCLEOTIDE SEQUENCE [LARGE SCALE GENOMIC DNA]</scope>
    <source>
        <strain evidence="3">CD10_2</strain>
    </source>
</reference>
<sequence length="66" mass="8002">MTIASHGVIQPLSKLFFAYSRSYHPPDKLYFLELQVIWWEVAIIFIFIEWKGAIRTWPRSLRLQRH</sequence>
<evidence type="ECO:0000313" key="3">
    <source>
        <dbReference type="Proteomes" id="UP000077242"/>
    </source>
</evidence>
<dbReference type="AlphaFoldDB" id="A0AAP7FJ48"/>